<dbReference type="Gene3D" id="3.55.40.20">
    <property type="entry name" value="Iron/manganese superoxide dismutase, C-terminal domain"/>
    <property type="match status" value="1"/>
</dbReference>
<keyword evidence="10" id="KW-1185">Reference proteome</keyword>
<dbReference type="Gene3D" id="1.10.287.990">
    <property type="entry name" value="Fe,Mn superoxide dismutase (SOD) domain"/>
    <property type="match status" value="1"/>
</dbReference>
<evidence type="ECO:0000256" key="5">
    <source>
        <dbReference type="PIRSR" id="PIRSR000349-1"/>
    </source>
</evidence>
<dbReference type="RefSeq" id="WP_123215353.1">
    <property type="nucleotide sequence ID" value="NZ_RJTM01000035.1"/>
</dbReference>
<evidence type="ECO:0000259" key="7">
    <source>
        <dbReference type="Pfam" id="PF00081"/>
    </source>
</evidence>
<dbReference type="GO" id="GO:0005737">
    <property type="term" value="C:cytoplasm"/>
    <property type="evidence" value="ECO:0007669"/>
    <property type="project" value="TreeGrafter"/>
</dbReference>
<dbReference type="PANTHER" id="PTHR43595">
    <property type="entry name" value="37S RIBOSOMAL PROTEIN S26, MITOCHONDRIAL"/>
    <property type="match status" value="1"/>
</dbReference>
<feature type="domain" description="Manganese/iron superoxide dismutase C-terminal" evidence="8">
    <location>
        <begin position="112"/>
        <end position="217"/>
    </location>
</feature>
<dbReference type="FunFam" id="3.55.40.20:FF:000001">
    <property type="entry name" value="Superoxide dismutase"/>
    <property type="match status" value="1"/>
</dbReference>
<dbReference type="InterPro" id="IPR036324">
    <property type="entry name" value="Mn/Fe_SOD_N_sf"/>
</dbReference>
<evidence type="ECO:0000256" key="4">
    <source>
        <dbReference type="ARBA" id="ARBA00023002"/>
    </source>
</evidence>
<comment type="caution">
    <text evidence="9">The sequence shown here is derived from an EMBL/GenBank/DDBJ whole genome shotgun (WGS) entry which is preliminary data.</text>
</comment>
<protein>
    <recommendedName>
        <fullName evidence="2 6">Superoxide dismutase</fullName>
        <ecNumber evidence="2 6">1.15.1.1</ecNumber>
    </recommendedName>
</protein>
<name>A0A3N0EPS8_SINP1</name>
<dbReference type="InterPro" id="IPR019833">
    <property type="entry name" value="Mn/Fe_SOD_BS"/>
</dbReference>
<comment type="catalytic activity">
    <reaction evidence="6">
        <text>2 superoxide + 2 H(+) = H2O2 + O2</text>
        <dbReference type="Rhea" id="RHEA:20696"/>
        <dbReference type="ChEBI" id="CHEBI:15378"/>
        <dbReference type="ChEBI" id="CHEBI:15379"/>
        <dbReference type="ChEBI" id="CHEBI:16240"/>
        <dbReference type="ChEBI" id="CHEBI:18421"/>
        <dbReference type="EC" id="1.15.1.1"/>
    </reaction>
</comment>
<dbReference type="GO" id="GO:0030145">
    <property type="term" value="F:manganese ion binding"/>
    <property type="evidence" value="ECO:0007669"/>
    <property type="project" value="UniProtKB-ARBA"/>
</dbReference>
<keyword evidence="3 5" id="KW-0479">Metal-binding</keyword>
<evidence type="ECO:0000259" key="8">
    <source>
        <dbReference type="Pfam" id="PF02777"/>
    </source>
</evidence>
<dbReference type="AlphaFoldDB" id="A0A3N0EPS8"/>
<evidence type="ECO:0000256" key="2">
    <source>
        <dbReference type="ARBA" id="ARBA00012682"/>
    </source>
</evidence>
<feature type="binding site" evidence="5">
    <location>
        <position position="184"/>
    </location>
    <ligand>
        <name>Mn(2+)</name>
        <dbReference type="ChEBI" id="CHEBI:29035"/>
    </ligand>
</feature>
<dbReference type="InterPro" id="IPR019831">
    <property type="entry name" value="Mn/Fe_SOD_N"/>
</dbReference>
<evidence type="ECO:0000256" key="1">
    <source>
        <dbReference type="ARBA" id="ARBA00008714"/>
    </source>
</evidence>
<feature type="binding site" evidence="5">
    <location>
        <position position="188"/>
    </location>
    <ligand>
        <name>Mn(2+)</name>
        <dbReference type="ChEBI" id="CHEBI:29035"/>
    </ligand>
</feature>
<dbReference type="InterPro" id="IPR001189">
    <property type="entry name" value="Mn/Fe_SOD"/>
</dbReference>
<dbReference type="FunFam" id="1.10.287.990:FF:000001">
    <property type="entry name" value="Superoxide dismutase"/>
    <property type="match status" value="1"/>
</dbReference>
<reference evidence="9 10" key="1">
    <citation type="submission" date="2018-10" db="EMBL/GenBank/DDBJ databases">
        <title>Sinomicrobium pectinilyticum sp. nov., a pectinase-producing bacterium isolated from alkaline and saline soil, and emended description of the genus Sinomicrobium.</title>
        <authorList>
            <person name="Cheng B."/>
            <person name="Li C."/>
            <person name="Lai Q."/>
            <person name="Du M."/>
            <person name="Shao Z."/>
            <person name="Xu P."/>
            <person name="Yang C."/>
        </authorList>
    </citation>
    <scope>NUCLEOTIDE SEQUENCE [LARGE SCALE GENOMIC DNA]</scope>
    <source>
        <strain evidence="9 10">5DNS001</strain>
    </source>
</reference>
<evidence type="ECO:0000313" key="9">
    <source>
        <dbReference type="EMBL" id="RNL89916.1"/>
    </source>
</evidence>
<comment type="function">
    <text evidence="6">Destroys radicals which are normally produced within the cells and which are toxic to biological systems.</text>
</comment>
<feature type="binding site" evidence="5">
    <location>
        <position position="47"/>
    </location>
    <ligand>
        <name>Mn(2+)</name>
        <dbReference type="ChEBI" id="CHEBI:29035"/>
    </ligand>
</feature>
<dbReference type="Pfam" id="PF00081">
    <property type="entry name" value="Sod_Fe_N"/>
    <property type="match status" value="1"/>
</dbReference>
<feature type="binding site" evidence="5">
    <location>
        <position position="97"/>
    </location>
    <ligand>
        <name>Mn(2+)</name>
        <dbReference type="ChEBI" id="CHEBI:29035"/>
    </ligand>
</feature>
<dbReference type="PRINTS" id="PR01703">
    <property type="entry name" value="MNSODISMTASE"/>
</dbReference>
<dbReference type="Proteomes" id="UP000267469">
    <property type="component" value="Unassembled WGS sequence"/>
</dbReference>
<sequence length="232" mass="26461">MKNVKTFLIVLSVFALQQVTAQFKQEPLPYAYDALEPFIDARTMEIHYGKHHAGYVSKLNKALEKADKSPASLQAVFSNISDYNVAVRNNAGGHFNHTLFWSVLTPKKNTRPSQKLSEAIERDFGGMEELKEKFLEAATGRFGSGWAWLIITPENRLAVTSTPNQDNPLMQDVPEKGIPILGADVWEHAYYLKYQNKRADYLNALWSIIHWEEVSRRYEKALKGKPEGENDF</sequence>
<dbReference type="InterPro" id="IPR019832">
    <property type="entry name" value="Mn/Fe_SOD_C"/>
</dbReference>
<dbReference type="InterPro" id="IPR036314">
    <property type="entry name" value="SOD_C_sf"/>
</dbReference>
<dbReference type="GO" id="GO:0004784">
    <property type="term" value="F:superoxide dismutase activity"/>
    <property type="evidence" value="ECO:0007669"/>
    <property type="project" value="UniProtKB-EC"/>
</dbReference>
<dbReference type="SUPFAM" id="SSF46609">
    <property type="entry name" value="Fe,Mn superoxide dismutase (SOD), N-terminal domain"/>
    <property type="match status" value="1"/>
</dbReference>
<evidence type="ECO:0000256" key="3">
    <source>
        <dbReference type="ARBA" id="ARBA00022723"/>
    </source>
</evidence>
<accession>A0A3N0EPS8</accession>
<dbReference type="Pfam" id="PF02777">
    <property type="entry name" value="Sod_Fe_C"/>
    <property type="match status" value="1"/>
</dbReference>
<proteinExistence type="inferred from homology"/>
<dbReference type="EMBL" id="RJTM01000035">
    <property type="protein sequence ID" value="RNL89916.1"/>
    <property type="molecule type" value="Genomic_DNA"/>
</dbReference>
<dbReference type="OrthoDB" id="9803125at2"/>
<dbReference type="SUPFAM" id="SSF54719">
    <property type="entry name" value="Fe,Mn superoxide dismutase (SOD), C-terminal domain"/>
    <property type="match status" value="1"/>
</dbReference>
<gene>
    <name evidence="9" type="ORF">ED312_07175</name>
</gene>
<dbReference type="PROSITE" id="PS00088">
    <property type="entry name" value="SOD_MN"/>
    <property type="match status" value="1"/>
</dbReference>
<evidence type="ECO:0000313" key="10">
    <source>
        <dbReference type="Proteomes" id="UP000267469"/>
    </source>
</evidence>
<comment type="similarity">
    <text evidence="1 6">Belongs to the iron/manganese superoxide dismutase family.</text>
</comment>
<dbReference type="EC" id="1.15.1.1" evidence="2 6"/>
<dbReference type="PANTHER" id="PTHR43595:SF2">
    <property type="entry name" value="SMALL RIBOSOMAL SUBUNIT PROTEIN MS42"/>
    <property type="match status" value="1"/>
</dbReference>
<feature type="domain" description="Manganese/iron superoxide dismutase N-terminal" evidence="7">
    <location>
        <begin position="23"/>
        <end position="104"/>
    </location>
</feature>
<dbReference type="PIRSF" id="PIRSF000349">
    <property type="entry name" value="SODismutase"/>
    <property type="match status" value="1"/>
</dbReference>
<keyword evidence="4 6" id="KW-0560">Oxidoreductase</keyword>
<organism evidence="9 10">
    <name type="scientific">Sinomicrobium pectinilyticum</name>
    <dbReference type="NCBI Taxonomy" id="1084421"/>
    <lineage>
        <taxon>Bacteria</taxon>
        <taxon>Pseudomonadati</taxon>
        <taxon>Bacteroidota</taxon>
        <taxon>Flavobacteriia</taxon>
        <taxon>Flavobacteriales</taxon>
        <taxon>Flavobacteriaceae</taxon>
        <taxon>Sinomicrobium</taxon>
    </lineage>
</organism>
<evidence type="ECO:0000256" key="6">
    <source>
        <dbReference type="RuleBase" id="RU000414"/>
    </source>
</evidence>